<name>A0A7W7RRQ5_9ACTN</name>
<evidence type="ECO:0000313" key="2">
    <source>
        <dbReference type="EMBL" id="MBB4936356.1"/>
    </source>
</evidence>
<accession>A0A7W7RRQ5</accession>
<proteinExistence type="predicted"/>
<gene>
    <name evidence="2" type="ORF">FHR32_000661</name>
</gene>
<dbReference type="Proteomes" id="UP000534286">
    <property type="component" value="Unassembled WGS sequence"/>
</dbReference>
<dbReference type="EMBL" id="JACHJU010000001">
    <property type="protein sequence ID" value="MBB4936356.1"/>
    <property type="molecule type" value="Genomic_DNA"/>
</dbReference>
<sequence length="94" mass="10192">MYLTDPGAEIYDVTEMDLGGTYYNTNAQVEALQKLLRKLPDLTTPAPPSAERPKPGQARQLDDREPQKALSGSRGEVSNSPAKPARVPPGNRST</sequence>
<organism evidence="2 3">
    <name type="scientific">Streptosporangium album</name>
    <dbReference type="NCBI Taxonomy" id="47479"/>
    <lineage>
        <taxon>Bacteria</taxon>
        <taxon>Bacillati</taxon>
        <taxon>Actinomycetota</taxon>
        <taxon>Actinomycetes</taxon>
        <taxon>Streptosporangiales</taxon>
        <taxon>Streptosporangiaceae</taxon>
        <taxon>Streptosporangium</taxon>
    </lineage>
</organism>
<evidence type="ECO:0000256" key="1">
    <source>
        <dbReference type="SAM" id="MobiDB-lite"/>
    </source>
</evidence>
<dbReference type="AlphaFoldDB" id="A0A7W7RRQ5"/>
<evidence type="ECO:0000313" key="3">
    <source>
        <dbReference type="Proteomes" id="UP000534286"/>
    </source>
</evidence>
<protein>
    <submittedName>
        <fullName evidence="2">Uncharacterized protein</fullName>
    </submittedName>
</protein>
<comment type="caution">
    <text evidence="2">The sequence shown here is derived from an EMBL/GenBank/DDBJ whole genome shotgun (WGS) entry which is preliminary data.</text>
</comment>
<keyword evidence="3" id="KW-1185">Reference proteome</keyword>
<reference evidence="2 3" key="1">
    <citation type="submission" date="2020-08" db="EMBL/GenBank/DDBJ databases">
        <title>Sequencing the genomes of 1000 actinobacteria strains.</title>
        <authorList>
            <person name="Klenk H.-P."/>
        </authorList>
    </citation>
    <scope>NUCLEOTIDE SEQUENCE [LARGE SCALE GENOMIC DNA]</scope>
    <source>
        <strain evidence="2 3">DSM 43023</strain>
    </source>
</reference>
<feature type="region of interest" description="Disordered" evidence="1">
    <location>
        <begin position="39"/>
        <end position="94"/>
    </location>
</feature>